<dbReference type="GO" id="GO:0016020">
    <property type="term" value="C:membrane"/>
    <property type="evidence" value="ECO:0007669"/>
    <property type="project" value="TreeGrafter"/>
</dbReference>
<dbReference type="STRING" id="996637.SGM_5061"/>
<protein>
    <submittedName>
        <fullName evidence="4">Dehydrogenase</fullName>
    </submittedName>
</protein>
<evidence type="ECO:0000256" key="2">
    <source>
        <dbReference type="ARBA" id="ARBA00023002"/>
    </source>
</evidence>
<dbReference type="PANTHER" id="PTHR44196">
    <property type="entry name" value="DEHYDROGENASE/REDUCTASE SDR FAMILY MEMBER 7B"/>
    <property type="match status" value="1"/>
</dbReference>
<evidence type="ECO:0000313" key="5">
    <source>
        <dbReference type="Proteomes" id="UP000003022"/>
    </source>
</evidence>
<dbReference type="PIRSF" id="PIRSF000126">
    <property type="entry name" value="11-beta-HSD1"/>
    <property type="match status" value="1"/>
</dbReference>
<dbReference type="Pfam" id="PF00106">
    <property type="entry name" value="adh_short"/>
    <property type="match status" value="1"/>
</dbReference>
<evidence type="ECO:0000313" key="4">
    <source>
        <dbReference type="EMBL" id="EGG44246.1"/>
    </source>
</evidence>
<dbReference type="PRINTS" id="PR00080">
    <property type="entry name" value="SDRFAMILY"/>
</dbReference>
<dbReference type="Proteomes" id="UP000003022">
    <property type="component" value="Unassembled WGS sequence"/>
</dbReference>
<dbReference type="InterPro" id="IPR002347">
    <property type="entry name" value="SDR_fam"/>
</dbReference>
<dbReference type="AlphaFoldDB" id="F3NPY6"/>
<dbReference type="PRINTS" id="PR00081">
    <property type="entry name" value="GDHRDH"/>
</dbReference>
<organism evidence="4 5">
    <name type="scientific">Streptomyces griseoaurantiacus M045</name>
    <dbReference type="NCBI Taxonomy" id="996637"/>
    <lineage>
        <taxon>Bacteria</taxon>
        <taxon>Bacillati</taxon>
        <taxon>Actinomycetota</taxon>
        <taxon>Actinomycetes</taxon>
        <taxon>Kitasatosporales</taxon>
        <taxon>Streptomycetaceae</taxon>
        <taxon>Streptomyces</taxon>
        <taxon>Streptomyces aurantiacus group</taxon>
    </lineage>
</organism>
<accession>F3NPY6</accession>
<dbReference type="PANTHER" id="PTHR44196:SF2">
    <property type="entry name" value="SHORT-CHAIN DEHYDROGENASE-RELATED"/>
    <property type="match status" value="1"/>
</dbReference>
<evidence type="ECO:0000256" key="3">
    <source>
        <dbReference type="RuleBase" id="RU000363"/>
    </source>
</evidence>
<gene>
    <name evidence="4" type="ORF">SGM_5061</name>
</gene>
<evidence type="ECO:0000256" key="1">
    <source>
        <dbReference type="ARBA" id="ARBA00006484"/>
    </source>
</evidence>
<dbReference type="Gene3D" id="3.40.50.720">
    <property type="entry name" value="NAD(P)-binding Rossmann-like Domain"/>
    <property type="match status" value="1"/>
</dbReference>
<dbReference type="GO" id="GO:0016491">
    <property type="term" value="F:oxidoreductase activity"/>
    <property type="evidence" value="ECO:0007669"/>
    <property type="project" value="UniProtKB-KW"/>
</dbReference>
<sequence>MAAMTVNDESKKRRPLPHRETALVTGAGSGIGAAIAQRLAARDTDLVLVGRDSARLESAARPLRDEHGTEVLTLPLDLSARDAPTLLAKRLRDTGVEIDLLVNNAGAALVGPVAGADPGATRALVDLNAGAVAELTAHFLPDMVARGRGAIVNIASTAAYAPAPHNAAYGASKAFVLSFTRALWEETRGTGVRVVAVSPGAVETPMNRRTVPGKRQPEQTADTVMAALRGRAPAVVDGRTFAAQAFVFSRLLPSRTAGRIAGKFFGRGKGGAVTGE</sequence>
<reference evidence="4 5" key="1">
    <citation type="journal article" date="2011" name="J. Bacteriol.">
        <title>Draft genome sequence of the marine bacterium Streptomyces griseoaurantiacus M045, which produces novel manumycin-type antibiotics with a pABA core component.</title>
        <authorList>
            <person name="Li F."/>
            <person name="Jiang P."/>
            <person name="Zheng H."/>
            <person name="Wang S."/>
            <person name="Zhao G."/>
            <person name="Qin S."/>
            <person name="Liu Z."/>
        </authorList>
    </citation>
    <scope>NUCLEOTIDE SEQUENCE [LARGE SCALE GENOMIC DNA]</scope>
    <source>
        <strain evidence="4 5">M045</strain>
    </source>
</reference>
<dbReference type="CDD" id="cd05233">
    <property type="entry name" value="SDR_c"/>
    <property type="match status" value="1"/>
</dbReference>
<dbReference type="SUPFAM" id="SSF51735">
    <property type="entry name" value="NAD(P)-binding Rossmann-fold domains"/>
    <property type="match status" value="1"/>
</dbReference>
<dbReference type="eggNOG" id="COG0300">
    <property type="taxonomic scope" value="Bacteria"/>
</dbReference>
<dbReference type="EMBL" id="AEYX01000043">
    <property type="protein sequence ID" value="EGG44246.1"/>
    <property type="molecule type" value="Genomic_DNA"/>
</dbReference>
<name>F3NPY6_9ACTN</name>
<keyword evidence="5" id="KW-1185">Reference proteome</keyword>
<proteinExistence type="inferred from homology"/>
<comment type="similarity">
    <text evidence="1 3">Belongs to the short-chain dehydrogenases/reductases (SDR) family.</text>
</comment>
<comment type="caution">
    <text evidence="4">The sequence shown here is derived from an EMBL/GenBank/DDBJ whole genome shotgun (WGS) entry which is preliminary data.</text>
</comment>
<dbReference type="InterPro" id="IPR036291">
    <property type="entry name" value="NAD(P)-bd_dom_sf"/>
</dbReference>
<keyword evidence="2" id="KW-0560">Oxidoreductase</keyword>